<dbReference type="PANTHER" id="PTHR32439">
    <property type="entry name" value="FERREDOXIN--NITRITE REDUCTASE, CHLOROPLASTIC"/>
    <property type="match status" value="1"/>
</dbReference>
<evidence type="ECO:0000259" key="4">
    <source>
        <dbReference type="Pfam" id="PF03460"/>
    </source>
</evidence>
<evidence type="ECO:0000256" key="2">
    <source>
        <dbReference type="ARBA" id="ARBA00022617"/>
    </source>
</evidence>
<evidence type="ECO:0000256" key="3">
    <source>
        <dbReference type="ARBA" id="ARBA00023002"/>
    </source>
</evidence>
<dbReference type="Pfam" id="PF03460">
    <property type="entry name" value="NIR_SIR_ferr"/>
    <property type="match status" value="1"/>
</dbReference>
<dbReference type="Gene3D" id="3.90.480.20">
    <property type="match status" value="1"/>
</dbReference>
<dbReference type="GO" id="GO:0051539">
    <property type="term" value="F:4 iron, 4 sulfur cluster binding"/>
    <property type="evidence" value="ECO:0007669"/>
    <property type="project" value="UniProtKB-KW"/>
</dbReference>
<keyword evidence="3" id="KW-0560">Oxidoreductase</keyword>
<gene>
    <name evidence="5" type="ORF">LCGC14_2139140</name>
</gene>
<dbReference type="InterPro" id="IPR051329">
    <property type="entry name" value="NIR_SIR_4Fe-4S"/>
</dbReference>
<keyword evidence="2" id="KW-0479">Metal-binding</keyword>
<proteinExistence type="predicted"/>
<protein>
    <recommendedName>
        <fullName evidence="4">Nitrite/Sulfite reductase ferredoxin-like domain-containing protein</fullName>
    </recommendedName>
</protein>
<dbReference type="PANTHER" id="PTHR32439:SF9">
    <property type="entry name" value="BLR3264 PROTEIN"/>
    <property type="match status" value="1"/>
</dbReference>
<keyword evidence="2" id="KW-0349">Heme</keyword>
<comment type="caution">
    <text evidence="5">The sequence shown here is derived from an EMBL/GenBank/DDBJ whole genome shotgun (WGS) entry which is preliminary data.</text>
</comment>
<dbReference type="AlphaFoldDB" id="A0A0F9GBZ9"/>
<dbReference type="EMBL" id="LAZR01027015">
    <property type="protein sequence ID" value="KKL67020.1"/>
    <property type="molecule type" value="Genomic_DNA"/>
</dbReference>
<feature type="non-terminal residue" evidence="5">
    <location>
        <position position="126"/>
    </location>
</feature>
<name>A0A0F9GBZ9_9ZZZZ</name>
<dbReference type="InterPro" id="IPR005117">
    <property type="entry name" value="NiRdtase/SiRdtase_haem-b_fer"/>
</dbReference>
<dbReference type="InterPro" id="IPR036136">
    <property type="entry name" value="Nit/Sulf_reduc_fer-like_dom_sf"/>
</dbReference>
<dbReference type="GO" id="GO:0016491">
    <property type="term" value="F:oxidoreductase activity"/>
    <property type="evidence" value="ECO:0007669"/>
    <property type="project" value="UniProtKB-KW"/>
</dbReference>
<evidence type="ECO:0000256" key="1">
    <source>
        <dbReference type="ARBA" id="ARBA00022485"/>
    </source>
</evidence>
<keyword evidence="1" id="KW-0411">Iron-sulfur</keyword>
<keyword evidence="1" id="KW-0004">4Fe-4S</keyword>
<evidence type="ECO:0000313" key="5">
    <source>
        <dbReference type="EMBL" id="KKL67020.1"/>
    </source>
</evidence>
<feature type="domain" description="Nitrite/Sulfite reductase ferredoxin-like" evidence="4">
    <location>
        <begin position="45"/>
        <end position="109"/>
    </location>
</feature>
<keyword evidence="2" id="KW-0408">Iron</keyword>
<sequence length="126" mass="14340">MFQLPEEVKKSMENYKRSLEEAQENKVPSARFRGVRVPWGIYSHRGGKIYMARIRIPAGVVSPLQLKALAHVSQRFADGILHITTRQDIQIHNVHIKDTLKVMQHLKEYDLSPRGGGGNTVRNIIA</sequence>
<organism evidence="5">
    <name type="scientific">marine sediment metagenome</name>
    <dbReference type="NCBI Taxonomy" id="412755"/>
    <lineage>
        <taxon>unclassified sequences</taxon>
        <taxon>metagenomes</taxon>
        <taxon>ecological metagenomes</taxon>
    </lineage>
</organism>
<dbReference type="SUPFAM" id="SSF55124">
    <property type="entry name" value="Nitrite/Sulfite reductase N-terminal domain-like"/>
    <property type="match status" value="1"/>
</dbReference>
<accession>A0A0F9GBZ9</accession>
<reference evidence="5" key="1">
    <citation type="journal article" date="2015" name="Nature">
        <title>Complex archaea that bridge the gap between prokaryotes and eukaryotes.</title>
        <authorList>
            <person name="Spang A."/>
            <person name="Saw J.H."/>
            <person name="Jorgensen S.L."/>
            <person name="Zaremba-Niedzwiedzka K."/>
            <person name="Martijn J."/>
            <person name="Lind A.E."/>
            <person name="van Eijk R."/>
            <person name="Schleper C."/>
            <person name="Guy L."/>
            <person name="Ettema T.J."/>
        </authorList>
    </citation>
    <scope>NUCLEOTIDE SEQUENCE</scope>
</reference>